<proteinExistence type="predicted"/>
<gene>
    <name evidence="2" type="ORF">Q757_01725</name>
</gene>
<dbReference type="InterPro" id="IPR037158">
    <property type="entry name" value="Thr_synth_N_sf"/>
</dbReference>
<dbReference type="InterPro" id="IPR036052">
    <property type="entry name" value="TrpB-like_PALP_sf"/>
</dbReference>
<dbReference type="SUPFAM" id="SSF53686">
    <property type="entry name" value="Tryptophan synthase beta subunit-like PLP-dependent enzymes"/>
    <property type="match status" value="1"/>
</dbReference>
<accession>A0ABR4XS57</accession>
<evidence type="ECO:0000259" key="1">
    <source>
        <dbReference type="Pfam" id="PF14821"/>
    </source>
</evidence>
<dbReference type="Gene3D" id="3.90.1380.10">
    <property type="entry name" value="Threonine synthase, N-terminal domain"/>
    <property type="match status" value="1"/>
</dbReference>
<comment type="caution">
    <text evidence="2">The sequence shown here is derived from an EMBL/GenBank/DDBJ whole genome shotgun (WGS) entry which is preliminary data.</text>
</comment>
<dbReference type="Proteomes" id="UP000030023">
    <property type="component" value="Unassembled WGS sequence"/>
</dbReference>
<sequence length="77" mass="8549">MDFQSSRGQAPVVDGLQAVINGLAPDGGLYVPVNFPTMTFDWDKLSRQIISRSQLTFYHFSSTNFQKMSLKDGSSCL</sequence>
<dbReference type="EMBL" id="AXCV01000041">
    <property type="protein sequence ID" value="KGO32321.1"/>
    <property type="molecule type" value="Genomic_DNA"/>
</dbReference>
<reference evidence="2 3" key="1">
    <citation type="journal article" date="2014" name="Antonie Van Leeuwenhoek">
        <title>Oenococcus alcoholitolerans sp. nov., a lactic acid bacteria isolated from cachaca and ethanol fermentation processes.</title>
        <authorList>
            <person name="Badotti F."/>
            <person name="Moreira A.P."/>
            <person name="Tonon L.A."/>
            <person name="de Lucena B.T."/>
            <person name="Gomes Fde C."/>
            <person name="Kruger R."/>
            <person name="Thompson C.C."/>
            <person name="de Morais M.A.Jr."/>
            <person name="Rosa C.A."/>
            <person name="Thompson F.L."/>
        </authorList>
    </citation>
    <scope>NUCLEOTIDE SEQUENCE [LARGE SCALE GENOMIC DNA]</scope>
    <source>
        <strain evidence="2 3">UFRJ-M7.2.18</strain>
    </source>
</reference>
<feature type="domain" description="Threonine synthase N-terminal" evidence="1">
    <location>
        <begin position="3"/>
        <end position="45"/>
    </location>
</feature>
<protein>
    <recommendedName>
        <fullName evidence="1">Threonine synthase N-terminal domain-containing protein</fullName>
    </recommendedName>
</protein>
<organism evidence="2 3">
    <name type="scientific">Oenococcus alcoholitolerans</name>
    <dbReference type="NCBI Taxonomy" id="931074"/>
    <lineage>
        <taxon>Bacteria</taxon>
        <taxon>Bacillati</taxon>
        <taxon>Bacillota</taxon>
        <taxon>Bacilli</taxon>
        <taxon>Lactobacillales</taxon>
        <taxon>Lactobacillaceae</taxon>
        <taxon>Oenococcus</taxon>
    </lineage>
</organism>
<name>A0ABR4XS57_9LACO</name>
<keyword evidence="3" id="KW-1185">Reference proteome</keyword>
<evidence type="ECO:0000313" key="2">
    <source>
        <dbReference type="EMBL" id="KGO32321.1"/>
    </source>
</evidence>
<evidence type="ECO:0000313" key="3">
    <source>
        <dbReference type="Proteomes" id="UP000030023"/>
    </source>
</evidence>
<dbReference type="InterPro" id="IPR029144">
    <property type="entry name" value="Thr_synth_N"/>
</dbReference>
<dbReference type="Pfam" id="PF14821">
    <property type="entry name" value="Thr_synth_N"/>
    <property type="match status" value="1"/>
</dbReference>